<dbReference type="EMBL" id="JAFMOW010000043">
    <property type="protein sequence ID" value="MBU9853858.1"/>
    <property type="molecule type" value="Genomic_DNA"/>
</dbReference>
<name>A0ABS6LP13_9GAMM</name>
<comment type="caution">
    <text evidence="1">The sequence shown here is derived from an EMBL/GenBank/DDBJ whole genome shotgun (WGS) entry which is preliminary data.</text>
</comment>
<proteinExistence type="predicted"/>
<protein>
    <submittedName>
        <fullName evidence="1">Uncharacterized protein</fullName>
    </submittedName>
</protein>
<evidence type="ECO:0000313" key="1">
    <source>
        <dbReference type="EMBL" id="MBU9853858.1"/>
    </source>
</evidence>
<dbReference type="Proteomes" id="UP000734343">
    <property type="component" value="Unassembled WGS sequence"/>
</dbReference>
<evidence type="ECO:0000313" key="2">
    <source>
        <dbReference type="Proteomes" id="UP000734343"/>
    </source>
</evidence>
<sequence>MKVLTDKPTFEKWFVEDYLNINHNPLNPSILTDEELGVAISESAPESFPCLVFVEAQDIFSGGNQLRYVYKDQVRLMQELLEGKGFTH</sequence>
<accession>A0ABS6LP13</accession>
<gene>
    <name evidence="1" type="ORF">J1778_00980</name>
</gene>
<keyword evidence="2" id="KW-1185">Reference proteome</keyword>
<organism evidence="1 2">
    <name type="scientific">Rahnella bonaserana</name>
    <dbReference type="NCBI Taxonomy" id="2816248"/>
    <lineage>
        <taxon>Bacteria</taxon>
        <taxon>Pseudomonadati</taxon>
        <taxon>Pseudomonadota</taxon>
        <taxon>Gammaproteobacteria</taxon>
        <taxon>Enterobacterales</taxon>
        <taxon>Yersiniaceae</taxon>
        <taxon>Rahnella</taxon>
    </lineage>
</organism>
<reference evidence="1 2" key="1">
    <citation type="submission" date="2021-03" db="EMBL/GenBank/DDBJ databases">
        <title>Five novel Rahnella species.</title>
        <authorList>
            <person name="Brady C."/>
            <person name="Asselin J."/>
            <person name="Beer S."/>
            <person name="Bruberg M.B."/>
            <person name="Crampton B."/>
            <person name="Venter S."/>
            <person name="Arnold D."/>
            <person name="Denman S."/>
        </authorList>
    </citation>
    <scope>NUCLEOTIDE SEQUENCE [LARGE SCALE GENOMIC DNA]</scope>
    <source>
        <strain evidence="1 2">H11b</strain>
    </source>
</reference>
<dbReference type="RefSeq" id="WP_217171600.1">
    <property type="nucleotide sequence ID" value="NZ_CP126169.1"/>
</dbReference>